<dbReference type="GO" id="GO:0003779">
    <property type="term" value="F:actin binding"/>
    <property type="evidence" value="ECO:0007669"/>
    <property type="project" value="InterPro"/>
</dbReference>
<comment type="similarity">
    <text evidence="1">Belongs to the actin-binding proteins ADF family. GMF subfamily.</text>
</comment>
<dbReference type="Proteomes" id="UP000092321">
    <property type="component" value="Unassembled WGS sequence"/>
</dbReference>
<feature type="compositionally biased region" description="Acidic residues" evidence="2">
    <location>
        <begin position="44"/>
        <end position="66"/>
    </location>
</feature>
<dbReference type="InterPro" id="IPR011171">
    <property type="entry name" value="GMF"/>
</dbReference>
<evidence type="ECO:0000313" key="4">
    <source>
        <dbReference type="EMBL" id="OBA28576.1"/>
    </source>
</evidence>
<gene>
    <name evidence="4" type="ORF">HANVADRAFT_21245</name>
</gene>
<dbReference type="PROSITE" id="PS51263">
    <property type="entry name" value="ADF_H"/>
    <property type="match status" value="1"/>
</dbReference>
<dbReference type="GO" id="GO:0071846">
    <property type="term" value="P:actin filament debranching"/>
    <property type="evidence" value="ECO:0007669"/>
    <property type="project" value="InterPro"/>
</dbReference>
<organism evidence="4 5">
    <name type="scientific">Hanseniaspora valbyensis NRRL Y-1626</name>
    <dbReference type="NCBI Taxonomy" id="766949"/>
    <lineage>
        <taxon>Eukaryota</taxon>
        <taxon>Fungi</taxon>
        <taxon>Dikarya</taxon>
        <taxon>Ascomycota</taxon>
        <taxon>Saccharomycotina</taxon>
        <taxon>Saccharomycetes</taxon>
        <taxon>Saccharomycodales</taxon>
        <taxon>Saccharomycodaceae</taxon>
        <taxon>Hanseniaspora</taxon>
    </lineage>
</organism>
<proteinExistence type="inferred from homology"/>
<dbReference type="Pfam" id="PF00241">
    <property type="entry name" value="Cofilin_ADF"/>
    <property type="match status" value="1"/>
</dbReference>
<dbReference type="InterPro" id="IPR002108">
    <property type="entry name" value="ADF-H"/>
</dbReference>
<dbReference type="PANTHER" id="PTHR11249:SF2">
    <property type="entry name" value="GLIA MATURATION FACTOR"/>
    <property type="match status" value="1"/>
</dbReference>
<evidence type="ECO:0000259" key="3">
    <source>
        <dbReference type="PROSITE" id="PS51263"/>
    </source>
</evidence>
<evidence type="ECO:0000313" key="5">
    <source>
        <dbReference type="Proteomes" id="UP000092321"/>
    </source>
</evidence>
<dbReference type="AlphaFoldDB" id="A0A1B7TIM3"/>
<dbReference type="OrthoDB" id="3919494at2759"/>
<dbReference type="GO" id="GO:0034316">
    <property type="term" value="P:negative regulation of Arp2/3 complex-mediated actin nucleation"/>
    <property type="evidence" value="ECO:0007669"/>
    <property type="project" value="TreeGrafter"/>
</dbReference>
<dbReference type="Gene3D" id="3.40.20.10">
    <property type="entry name" value="Severin"/>
    <property type="match status" value="1"/>
</dbReference>
<dbReference type="GO" id="GO:0030479">
    <property type="term" value="C:actin cortical patch"/>
    <property type="evidence" value="ECO:0007669"/>
    <property type="project" value="TreeGrafter"/>
</dbReference>
<dbReference type="InterPro" id="IPR029006">
    <property type="entry name" value="ADF-H/Gelsolin-like_dom_sf"/>
</dbReference>
<keyword evidence="5" id="KW-1185">Reference proteome</keyword>
<name>A0A1B7TIM3_9ASCO</name>
<evidence type="ECO:0000256" key="2">
    <source>
        <dbReference type="SAM" id="MobiDB-lite"/>
    </source>
</evidence>
<dbReference type="GO" id="GO:0071933">
    <property type="term" value="F:Arp2/3 complex binding"/>
    <property type="evidence" value="ECO:0007669"/>
    <property type="project" value="InterPro"/>
</dbReference>
<protein>
    <submittedName>
        <fullName evidence="4">Actin depolymerizing protein</fullName>
    </submittedName>
</protein>
<feature type="region of interest" description="Disordered" evidence="2">
    <location>
        <begin position="44"/>
        <end position="68"/>
    </location>
</feature>
<comment type="caution">
    <text evidence="4">The sequence shown here is derived from an EMBL/GenBank/DDBJ whole genome shotgun (WGS) entry which is preliminary data.</text>
</comment>
<dbReference type="EMBL" id="LXPE01000003">
    <property type="protein sequence ID" value="OBA28576.1"/>
    <property type="molecule type" value="Genomic_DNA"/>
</dbReference>
<dbReference type="PANTHER" id="PTHR11249">
    <property type="entry name" value="GLIAL FACTOR NATURATION FACTOR"/>
    <property type="match status" value="1"/>
</dbReference>
<accession>A0A1B7TIM3</accession>
<feature type="domain" description="ADF-H" evidence="3">
    <location>
        <begin position="3"/>
        <end position="152"/>
    </location>
</feature>
<reference evidence="5" key="1">
    <citation type="journal article" date="2016" name="Proc. Natl. Acad. Sci. U.S.A.">
        <title>Comparative genomics of biotechnologically important yeasts.</title>
        <authorList>
            <person name="Riley R."/>
            <person name="Haridas S."/>
            <person name="Wolfe K.H."/>
            <person name="Lopes M.R."/>
            <person name="Hittinger C.T."/>
            <person name="Goeker M."/>
            <person name="Salamov A.A."/>
            <person name="Wisecaver J.H."/>
            <person name="Long T.M."/>
            <person name="Calvey C.H."/>
            <person name="Aerts A.L."/>
            <person name="Barry K.W."/>
            <person name="Choi C."/>
            <person name="Clum A."/>
            <person name="Coughlan A.Y."/>
            <person name="Deshpande S."/>
            <person name="Douglass A.P."/>
            <person name="Hanson S.J."/>
            <person name="Klenk H.-P."/>
            <person name="LaButti K.M."/>
            <person name="Lapidus A."/>
            <person name="Lindquist E.A."/>
            <person name="Lipzen A.M."/>
            <person name="Meier-Kolthoff J.P."/>
            <person name="Ohm R.A."/>
            <person name="Otillar R.P."/>
            <person name="Pangilinan J.L."/>
            <person name="Peng Y."/>
            <person name="Rokas A."/>
            <person name="Rosa C.A."/>
            <person name="Scheuner C."/>
            <person name="Sibirny A.A."/>
            <person name="Slot J.C."/>
            <person name="Stielow J.B."/>
            <person name="Sun H."/>
            <person name="Kurtzman C.P."/>
            <person name="Blackwell M."/>
            <person name="Grigoriev I.V."/>
            <person name="Jeffries T.W."/>
        </authorList>
    </citation>
    <scope>NUCLEOTIDE SEQUENCE [LARGE SCALE GENOMIC DNA]</scope>
    <source>
        <strain evidence="5">NRRL Y-1626</strain>
    </source>
</reference>
<dbReference type="SUPFAM" id="SSF55753">
    <property type="entry name" value="Actin depolymerizing proteins"/>
    <property type="match status" value="1"/>
</dbReference>
<sequence length="152" mass="17823">MATLYNVSDETKNIIKKFRLTTNRIDKLQFLSLKLNDNYELIVDEDTEDNDDDDDWSDDDEEEESISGDITIVRKALPSNQPRFVALAYPYKNKIPLLLIYYKPDTCRNQETRMLYVNCLEYINNTNLVMPNKVIELTDKSDLDAKFIENIL</sequence>
<evidence type="ECO:0000256" key="1">
    <source>
        <dbReference type="ARBA" id="ARBA00010055"/>
    </source>
</evidence>